<reference evidence="12 13" key="1">
    <citation type="submission" date="2017-10" db="EMBL/GenBank/DDBJ databases">
        <title>A novel species of cold-tolerant Malassezia isolated from bats.</title>
        <authorList>
            <person name="Lorch J.M."/>
            <person name="Palmer J.M."/>
            <person name="Vanderwolf K.J."/>
            <person name="Schmidt K.Z."/>
            <person name="Verant M.L."/>
            <person name="Weller T.J."/>
            <person name="Blehert D.S."/>
        </authorList>
    </citation>
    <scope>NUCLEOTIDE SEQUENCE [LARGE SCALE GENOMIC DNA]</scope>
    <source>
        <strain evidence="12 13">NWHC:44797-103</strain>
    </source>
</reference>
<dbReference type="GO" id="GO:0031505">
    <property type="term" value="P:fungal-type cell wall organization"/>
    <property type="evidence" value="ECO:0007669"/>
    <property type="project" value="TreeGrafter"/>
</dbReference>
<evidence type="ECO:0000256" key="8">
    <source>
        <dbReference type="ARBA" id="ARBA00023316"/>
    </source>
</evidence>
<comment type="similarity">
    <text evidence="2">Belongs to the SKN1/KRE6 family.</text>
</comment>
<feature type="transmembrane region" description="Helical" evidence="10">
    <location>
        <begin position="150"/>
        <end position="173"/>
    </location>
</feature>
<dbReference type="InterPro" id="IPR005629">
    <property type="entry name" value="Skn1/Kre6/Sbg1"/>
</dbReference>
<evidence type="ECO:0000256" key="2">
    <source>
        <dbReference type="ARBA" id="ARBA00010962"/>
    </source>
</evidence>
<dbReference type="EMBL" id="KZ454988">
    <property type="protein sequence ID" value="PKI84936.1"/>
    <property type="molecule type" value="Genomic_DNA"/>
</dbReference>
<feature type="domain" description="GH16" evidence="11">
    <location>
        <begin position="191"/>
        <end position="583"/>
    </location>
</feature>
<dbReference type="PANTHER" id="PTHR31361:SF15">
    <property type="entry name" value="GH16 DOMAIN-CONTAINING PROTEIN"/>
    <property type="match status" value="1"/>
</dbReference>
<evidence type="ECO:0000256" key="6">
    <source>
        <dbReference type="ARBA" id="ARBA00023136"/>
    </source>
</evidence>
<gene>
    <name evidence="12" type="ORF">MVES_001257</name>
</gene>
<dbReference type="GO" id="GO:0005886">
    <property type="term" value="C:plasma membrane"/>
    <property type="evidence" value="ECO:0007669"/>
    <property type="project" value="TreeGrafter"/>
</dbReference>
<evidence type="ECO:0000256" key="10">
    <source>
        <dbReference type="SAM" id="Phobius"/>
    </source>
</evidence>
<dbReference type="GO" id="GO:0006078">
    <property type="term" value="P:(1-&gt;6)-beta-D-glucan biosynthetic process"/>
    <property type="evidence" value="ECO:0007669"/>
    <property type="project" value="TreeGrafter"/>
</dbReference>
<accession>A0A2N1JEJ1</accession>
<evidence type="ECO:0000256" key="1">
    <source>
        <dbReference type="ARBA" id="ARBA00004606"/>
    </source>
</evidence>
<evidence type="ECO:0000259" key="11">
    <source>
        <dbReference type="PROSITE" id="PS51762"/>
    </source>
</evidence>
<feature type="region of interest" description="Disordered" evidence="9">
    <location>
        <begin position="1"/>
        <end position="115"/>
    </location>
</feature>
<dbReference type="InterPro" id="IPR000757">
    <property type="entry name" value="Beta-glucanase-like"/>
</dbReference>
<keyword evidence="13" id="KW-1185">Reference proteome</keyword>
<dbReference type="InterPro" id="IPR013320">
    <property type="entry name" value="ConA-like_dom_sf"/>
</dbReference>
<dbReference type="PROSITE" id="PS51762">
    <property type="entry name" value="GH16_2"/>
    <property type="match status" value="1"/>
</dbReference>
<sequence length="634" mass="71462">MPRRYDSVPSAPEEDWGPHAAKPRNMINTPQRQRARRVRPEAPSPPRPAVPQSVLSSGRSKSTAEPPSDDLQTPTKNNGYASSLNSTRTTPEVRQPTAARRPRPFSNRQSVAPRKGMVVLHPMQAEPDDYLHIPDKNPNERSMRPSVRGVMNVLTLVVIALALFMLFAGYPIIANMEHVYNNKKLNAAEVVLSENAQIPTRGLIDSDTPQNARTWHSVTAKEDFDLVFSDEFTQDGRTFWPGDDPFFEAVDLYYLATQDYEWYSPEMITTVNGRLRITMDNYIVHNTNFRSGMLQTWNKFCFQGGYVETSVVFPKSPSTQGYWPGFWLMGNLGRAGYLASTDGMWPYSYDQCDVGIWKNQSYNGVPEATKDAGTNGDAFSYLPGMRYPSCTCSNEDHPGPNNKVARSAPELDIFEVQVTKGESFASQSFQLAPFDYKYNWYHNTSAWHIFDPDVTSKNVWSGSNLQEALSCVTKVPDSAFEDTEGVPTKIGVEYNPDLEGNGDGYITYYVDGKPSWHMDKGVLSGNDRVQIGERMFPKEPMYIIVNLGIAKGFQSIKFSGEDKVQFPAQMELDYIRVYQPSDKSSARYHTCDPPDYPTANFISKHANLYQNNNLTQFTKAGYKWPKNTFNGGKC</sequence>
<dbReference type="Gene3D" id="2.60.120.200">
    <property type="match status" value="1"/>
</dbReference>
<evidence type="ECO:0000256" key="7">
    <source>
        <dbReference type="ARBA" id="ARBA00023180"/>
    </source>
</evidence>
<keyword evidence="8" id="KW-0961">Cell wall biogenesis/degradation</keyword>
<dbReference type="STRING" id="2020962.A0A2N1JEJ1"/>
<evidence type="ECO:0000256" key="9">
    <source>
        <dbReference type="SAM" id="MobiDB-lite"/>
    </source>
</evidence>
<feature type="compositionally biased region" description="Polar residues" evidence="9">
    <location>
        <begin position="53"/>
        <end position="92"/>
    </location>
</feature>
<protein>
    <recommendedName>
        <fullName evidence="11">GH16 domain-containing protein</fullName>
    </recommendedName>
</protein>
<organism evidence="12 13">
    <name type="scientific">Malassezia vespertilionis</name>
    <dbReference type="NCBI Taxonomy" id="2020962"/>
    <lineage>
        <taxon>Eukaryota</taxon>
        <taxon>Fungi</taxon>
        <taxon>Dikarya</taxon>
        <taxon>Basidiomycota</taxon>
        <taxon>Ustilaginomycotina</taxon>
        <taxon>Malasseziomycetes</taxon>
        <taxon>Malasseziales</taxon>
        <taxon>Malasseziaceae</taxon>
        <taxon>Malassezia</taxon>
    </lineage>
</organism>
<keyword evidence="7" id="KW-0325">Glycoprotein</keyword>
<evidence type="ECO:0000313" key="13">
    <source>
        <dbReference type="Proteomes" id="UP000232875"/>
    </source>
</evidence>
<evidence type="ECO:0000313" key="12">
    <source>
        <dbReference type="EMBL" id="PKI84936.1"/>
    </source>
</evidence>
<proteinExistence type="inferred from homology"/>
<dbReference type="SUPFAM" id="SSF49899">
    <property type="entry name" value="Concanavalin A-like lectins/glucanases"/>
    <property type="match status" value="1"/>
</dbReference>
<keyword evidence="6 10" id="KW-0472">Membrane</keyword>
<name>A0A2N1JEJ1_9BASI</name>
<dbReference type="GO" id="GO:0015926">
    <property type="term" value="F:glucosidase activity"/>
    <property type="evidence" value="ECO:0007669"/>
    <property type="project" value="TreeGrafter"/>
</dbReference>
<evidence type="ECO:0000256" key="4">
    <source>
        <dbReference type="ARBA" id="ARBA00022968"/>
    </source>
</evidence>
<dbReference type="Pfam" id="PF03935">
    <property type="entry name" value="SKN1_KRE6_Sbg1"/>
    <property type="match status" value="1"/>
</dbReference>
<keyword evidence="3 10" id="KW-0812">Transmembrane</keyword>
<dbReference type="Proteomes" id="UP000232875">
    <property type="component" value="Unassembled WGS sequence"/>
</dbReference>
<dbReference type="OrthoDB" id="412647at2759"/>
<evidence type="ECO:0000256" key="5">
    <source>
        <dbReference type="ARBA" id="ARBA00022989"/>
    </source>
</evidence>
<keyword evidence="4" id="KW-0735">Signal-anchor</keyword>
<dbReference type="PANTHER" id="PTHR31361">
    <property type="entry name" value="BETA-GLUCAN SYNTHESIS-ASSOCIATED PROTEIN KRE6-RELATED"/>
    <property type="match status" value="1"/>
</dbReference>
<dbReference type="AlphaFoldDB" id="A0A2N1JEJ1"/>
<evidence type="ECO:0000256" key="3">
    <source>
        <dbReference type="ARBA" id="ARBA00022692"/>
    </source>
</evidence>
<dbReference type="GO" id="GO:0005789">
    <property type="term" value="C:endoplasmic reticulum membrane"/>
    <property type="evidence" value="ECO:0007669"/>
    <property type="project" value="TreeGrafter"/>
</dbReference>
<comment type="subcellular location">
    <subcellularLocation>
        <location evidence="1">Membrane</location>
        <topology evidence="1">Single-pass type II membrane protein</topology>
    </subcellularLocation>
</comment>
<keyword evidence="5 10" id="KW-1133">Transmembrane helix</keyword>